<dbReference type="Pfam" id="PF25115">
    <property type="entry name" value="Agd3_CE"/>
    <property type="match status" value="1"/>
</dbReference>
<evidence type="ECO:0000313" key="3">
    <source>
        <dbReference type="EMBL" id="KAK7430755.1"/>
    </source>
</evidence>
<dbReference type="InterPro" id="IPR056826">
    <property type="entry name" value="Agd3_CE"/>
</dbReference>
<evidence type="ECO:0000259" key="1">
    <source>
        <dbReference type="Pfam" id="PF25115"/>
    </source>
</evidence>
<gene>
    <name evidence="3" type="ORF">QQZ08_002799</name>
</gene>
<proteinExistence type="predicted"/>
<accession>A0ABR1IB04</accession>
<organism evidence="3 4">
    <name type="scientific">Neonectria magnoliae</name>
    <dbReference type="NCBI Taxonomy" id="2732573"/>
    <lineage>
        <taxon>Eukaryota</taxon>
        <taxon>Fungi</taxon>
        <taxon>Dikarya</taxon>
        <taxon>Ascomycota</taxon>
        <taxon>Pezizomycotina</taxon>
        <taxon>Sordariomycetes</taxon>
        <taxon>Hypocreomycetidae</taxon>
        <taxon>Hypocreales</taxon>
        <taxon>Nectriaceae</taxon>
        <taxon>Neonectria</taxon>
    </lineage>
</organism>
<evidence type="ECO:0000313" key="4">
    <source>
        <dbReference type="Proteomes" id="UP001498421"/>
    </source>
</evidence>
<evidence type="ECO:0000259" key="2">
    <source>
        <dbReference type="Pfam" id="PF25116"/>
    </source>
</evidence>
<comment type="caution">
    <text evidence="3">The sequence shown here is derived from an EMBL/GenBank/DDBJ whole genome shotgun (WGS) entry which is preliminary data.</text>
</comment>
<dbReference type="PANTHER" id="PTHR31002:SF34">
    <property type="entry name" value="CELL WALL PROTEIN CWP1-RELATED"/>
    <property type="match status" value="1"/>
</dbReference>
<feature type="domain" description="Agd3 deacetylase" evidence="1">
    <location>
        <begin position="366"/>
        <end position="676"/>
    </location>
</feature>
<protein>
    <submittedName>
        <fullName evidence="3">Uncharacterized protein</fullName>
    </submittedName>
</protein>
<reference evidence="3 4" key="1">
    <citation type="journal article" date="2025" name="Microbiol. Resour. Announc.">
        <title>Draft genome sequences for Neonectria magnoliae and Neonectria punicea, canker pathogens of Liriodendron tulipifera and Acer saccharum in West Virginia.</title>
        <authorList>
            <person name="Petronek H.M."/>
            <person name="Kasson M.T."/>
            <person name="Metheny A.M."/>
            <person name="Stauder C.M."/>
            <person name="Lovett B."/>
            <person name="Lynch S.C."/>
            <person name="Garnas J.R."/>
            <person name="Kasson L.R."/>
            <person name="Stajich J.E."/>
        </authorList>
    </citation>
    <scope>NUCLEOTIDE SEQUENCE [LARGE SCALE GENOMIC DNA]</scope>
    <source>
        <strain evidence="3 4">NRRL 64651</strain>
    </source>
</reference>
<dbReference type="PANTHER" id="PTHR31002">
    <property type="entry name" value="SERIPAUPERIN"/>
    <property type="match status" value="1"/>
</dbReference>
<dbReference type="InterPro" id="IPR056827">
    <property type="entry name" value="CBM87_Agd3"/>
</dbReference>
<sequence>MWLNGLFTSKTYTVSFRYAVVSSTKANACQIQAYMGLSLVGTTPFFSHVTAGAAPATWLTFSNSITVCGTSSFVHLCCRCVDDCHDKLDKFNYHYEIDHFNYCIKHLTRISTTSPVLSSSSTSISSSASASSSASSLILTSTTTSTIQASSSTSSSITSSNDRTASSSTITSSASSATIDSTILVIASDDYLASSGNLDSVSYNYDNAWRSAVTDAQWDALYAYQTNFNVHMVRINEFPGPKFGVAAVSAGYCGDGVDQFVSNSDNSDFPTANIKTNADLSTKGLYHVPATITDPSTTRQVAKFGIATGFTSESVAAVINNFNGREKFVWFISWAPDWSQTSSFLQHSHIRWLTRGLFQGKRKLHLSCQIDDVQPSTGLYYPAGKEFKLRTADIEGHIDWQNNLNARLPAGSDFWLELAHNGNGDFIAATALKGALGICSPESAVDYNYPPDTPLEYVKPPGSGTNIWPDNLAEYSWSKTCAALDEFASWFMKPDNINHFAHTFTHLELKNATYADTSREIHFNQDWMAQLGIDKAARFSARGLIPPAIIGLHNADVMKAWMDNDIYHVVVITPARSYAMRTAKYWPWVSTVASNGYDGLIIIPRFATTIYYNCYTAECTTREWIATSAGSGDYTSLLNQARTDNTRYLLSLMDGPYMFHQANMRQINMDPITIGS</sequence>
<feature type="domain" description="Agd3 CBM87" evidence="2">
    <location>
        <begin position="199"/>
        <end position="352"/>
    </location>
</feature>
<keyword evidence="4" id="KW-1185">Reference proteome</keyword>
<dbReference type="Pfam" id="PF25116">
    <property type="entry name" value="CBM87_Agd3"/>
    <property type="match status" value="1"/>
</dbReference>
<dbReference type="Proteomes" id="UP001498421">
    <property type="component" value="Unassembled WGS sequence"/>
</dbReference>
<dbReference type="EMBL" id="JAZAVK010000017">
    <property type="protein sequence ID" value="KAK7430755.1"/>
    <property type="molecule type" value="Genomic_DNA"/>
</dbReference>
<dbReference type="InterPro" id="IPR050788">
    <property type="entry name" value="Yeast_SRP1/TIP1_CWP"/>
</dbReference>
<name>A0ABR1IB04_9HYPO</name>